<feature type="region of interest" description="Disordered" evidence="1">
    <location>
        <begin position="107"/>
        <end position="138"/>
    </location>
</feature>
<evidence type="ECO:0000313" key="3">
    <source>
        <dbReference type="Proteomes" id="UP000001056"/>
    </source>
</evidence>
<evidence type="ECO:0000313" key="2">
    <source>
        <dbReference type="EMBL" id="EAQ93283.1"/>
    </source>
</evidence>
<organism evidence="2 3">
    <name type="scientific">Chaetomium globosum (strain ATCC 6205 / CBS 148.51 / DSM 1962 / NBRC 6347 / NRRL 1970)</name>
    <name type="common">Soil fungus</name>
    <dbReference type="NCBI Taxonomy" id="306901"/>
    <lineage>
        <taxon>Eukaryota</taxon>
        <taxon>Fungi</taxon>
        <taxon>Dikarya</taxon>
        <taxon>Ascomycota</taxon>
        <taxon>Pezizomycotina</taxon>
        <taxon>Sordariomycetes</taxon>
        <taxon>Sordariomycetidae</taxon>
        <taxon>Sordariales</taxon>
        <taxon>Chaetomiaceae</taxon>
        <taxon>Chaetomium</taxon>
    </lineage>
</organism>
<dbReference type="Proteomes" id="UP000001056">
    <property type="component" value="Unassembled WGS sequence"/>
</dbReference>
<keyword evidence="3" id="KW-1185">Reference proteome</keyword>
<dbReference type="InParanoid" id="Q2HE36"/>
<dbReference type="HOGENOM" id="CLU_1234857_0_0_1"/>
<dbReference type="RefSeq" id="XP_001220739.1">
    <property type="nucleotide sequence ID" value="XM_001220738.1"/>
</dbReference>
<evidence type="ECO:0000256" key="1">
    <source>
        <dbReference type="SAM" id="MobiDB-lite"/>
    </source>
</evidence>
<dbReference type="VEuPathDB" id="FungiDB:CHGG_01518"/>
<protein>
    <submittedName>
        <fullName evidence="2">Uncharacterized protein</fullName>
    </submittedName>
</protein>
<accession>Q2HE36</accession>
<reference evidence="3" key="1">
    <citation type="journal article" date="2015" name="Genome Announc.">
        <title>Draft genome sequence of the cellulolytic fungus Chaetomium globosum.</title>
        <authorList>
            <person name="Cuomo C.A."/>
            <person name="Untereiner W.A."/>
            <person name="Ma L.-J."/>
            <person name="Grabherr M."/>
            <person name="Birren B.W."/>
        </authorList>
    </citation>
    <scope>NUCLEOTIDE SEQUENCE [LARGE SCALE GENOMIC DNA]</scope>
    <source>
        <strain evidence="3">ATCC 6205 / CBS 148.51 / DSM 1962 / NBRC 6347 / NRRL 1970</strain>
    </source>
</reference>
<dbReference type="AlphaFoldDB" id="Q2HE36"/>
<sequence length="224" mass="25023">MEPGVEALLRSSYGPMALLRIPAEHLSEGGGEGWAAIDLPEGGKAVDSPSPVAYNKNRSDANACPRKISLRCCNLARPGLALGFRPLLRPFFFLPSQRRWNEPKLVMAGDSQPHPKSDPQSPFPPSRLGNGDRARGRTTMPWRAPKYFVWGMRQENESPPNKDMSFVLRTGYRESHLDPPSNRAKAFGKTYDYSRMQALLDQWKVLYPPLSQIEQGDRCSAVQA</sequence>
<gene>
    <name evidence="2" type="ORF">CHGG_01518</name>
</gene>
<name>Q2HE36_CHAGB</name>
<dbReference type="EMBL" id="CH408029">
    <property type="protein sequence ID" value="EAQ93283.1"/>
    <property type="molecule type" value="Genomic_DNA"/>
</dbReference>
<dbReference type="GeneID" id="4386206"/>
<proteinExistence type="predicted"/>